<dbReference type="InterPro" id="IPR027843">
    <property type="entry name" value="DUF4440"/>
</dbReference>
<dbReference type="AlphaFoldDB" id="A0A504JJN5"/>
<organism evidence="2 3">
    <name type="scientific">Aquimarina algicola</name>
    <dbReference type="NCBI Taxonomy" id="2589995"/>
    <lineage>
        <taxon>Bacteria</taxon>
        <taxon>Pseudomonadati</taxon>
        <taxon>Bacteroidota</taxon>
        <taxon>Flavobacteriia</taxon>
        <taxon>Flavobacteriales</taxon>
        <taxon>Flavobacteriaceae</taxon>
        <taxon>Aquimarina</taxon>
    </lineage>
</organism>
<sequence>MFNYKKLIVKKGSLFLWVLLILGICSCNTQTPKKSEKELTIEIEQTLQSYVKAIKTLDADAVLEFWTEDCRVIEGNIDIEGKNKLRALLIPAYKTLTIFELDVTTKKLYISEHLAIHITEHSEILDENGKRTRGEKLLVWRKEHGKWKICMDYSIQ</sequence>
<gene>
    <name evidence="2" type="ORF">FHK87_10680</name>
</gene>
<evidence type="ECO:0000313" key="3">
    <source>
        <dbReference type="Proteomes" id="UP000315540"/>
    </source>
</evidence>
<protein>
    <submittedName>
        <fullName evidence="2">Nuclear transport factor 2 family protein</fullName>
    </submittedName>
</protein>
<evidence type="ECO:0000313" key="2">
    <source>
        <dbReference type="EMBL" id="TPN88028.1"/>
    </source>
</evidence>
<dbReference type="Pfam" id="PF14534">
    <property type="entry name" value="DUF4440"/>
    <property type="match status" value="1"/>
</dbReference>
<comment type="caution">
    <text evidence="2">The sequence shown here is derived from an EMBL/GenBank/DDBJ whole genome shotgun (WGS) entry which is preliminary data.</text>
</comment>
<proteinExistence type="predicted"/>
<dbReference type="Proteomes" id="UP000315540">
    <property type="component" value="Unassembled WGS sequence"/>
</dbReference>
<dbReference type="InterPro" id="IPR032710">
    <property type="entry name" value="NTF2-like_dom_sf"/>
</dbReference>
<dbReference type="SUPFAM" id="SSF54427">
    <property type="entry name" value="NTF2-like"/>
    <property type="match status" value="1"/>
</dbReference>
<accession>A0A504JJN5</accession>
<dbReference type="PROSITE" id="PS51257">
    <property type="entry name" value="PROKAR_LIPOPROTEIN"/>
    <property type="match status" value="1"/>
</dbReference>
<feature type="domain" description="DUF4440" evidence="1">
    <location>
        <begin position="43"/>
        <end position="149"/>
    </location>
</feature>
<name>A0A504JJN5_9FLAO</name>
<dbReference type="Gene3D" id="3.10.450.50">
    <property type="match status" value="1"/>
</dbReference>
<evidence type="ECO:0000259" key="1">
    <source>
        <dbReference type="Pfam" id="PF14534"/>
    </source>
</evidence>
<dbReference type="EMBL" id="VFWZ01000002">
    <property type="protein sequence ID" value="TPN88028.1"/>
    <property type="molecule type" value="Genomic_DNA"/>
</dbReference>
<dbReference type="OrthoDB" id="9814425at2"/>
<reference evidence="2 3" key="1">
    <citation type="submission" date="2019-06" db="EMBL/GenBank/DDBJ databases">
        <authorList>
            <person name="Meng X."/>
        </authorList>
    </citation>
    <scope>NUCLEOTIDE SEQUENCE [LARGE SCALE GENOMIC DNA]</scope>
    <source>
        <strain evidence="2 3">M625</strain>
    </source>
</reference>
<dbReference type="RefSeq" id="WP_140592667.1">
    <property type="nucleotide sequence ID" value="NZ_VFWZ01000002.1"/>
</dbReference>
<keyword evidence="3" id="KW-1185">Reference proteome</keyword>